<dbReference type="PROSITE" id="PS50893">
    <property type="entry name" value="ABC_TRANSPORTER_2"/>
    <property type="match status" value="1"/>
</dbReference>
<evidence type="ECO:0000313" key="6">
    <source>
        <dbReference type="EMBL" id="AZA09047.1"/>
    </source>
</evidence>
<evidence type="ECO:0000256" key="1">
    <source>
        <dbReference type="ARBA" id="ARBA00022448"/>
    </source>
</evidence>
<dbReference type="PROSITE" id="PS00211">
    <property type="entry name" value="ABC_TRANSPORTER_1"/>
    <property type="match status" value="1"/>
</dbReference>
<evidence type="ECO:0000256" key="3">
    <source>
        <dbReference type="ARBA" id="ARBA00022840"/>
    </source>
</evidence>
<keyword evidence="1" id="KW-0813">Transport</keyword>
<dbReference type="KEGG" id="cpso:CPPEL_04600"/>
<name>A0A3G6IU06_9CORY</name>
<dbReference type="SMART" id="SM00382">
    <property type="entry name" value="AAA"/>
    <property type="match status" value="1"/>
</dbReference>
<dbReference type="RefSeq" id="WP_123960016.1">
    <property type="nucleotide sequence ID" value="NZ_CP033898.1"/>
</dbReference>
<dbReference type="InterPro" id="IPR027417">
    <property type="entry name" value="P-loop_NTPase"/>
</dbReference>
<dbReference type="Proteomes" id="UP000271426">
    <property type="component" value="Chromosome"/>
</dbReference>
<evidence type="ECO:0000256" key="4">
    <source>
        <dbReference type="ARBA" id="ARBA00066388"/>
    </source>
</evidence>
<dbReference type="PANTHER" id="PTHR42781">
    <property type="entry name" value="SPERMIDINE/PUTRESCINE IMPORT ATP-BINDING PROTEIN POTA"/>
    <property type="match status" value="1"/>
</dbReference>
<organism evidence="6 7">
    <name type="scientific">Corynebacterium pseudopelargi</name>
    <dbReference type="NCBI Taxonomy" id="2080757"/>
    <lineage>
        <taxon>Bacteria</taxon>
        <taxon>Bacillati</taxon>
        <taxon>Actinomycetota</taxon>
        <taxon>Actinomycetes</taxon>
        <taxon>Mycobacteriales</taxon>
        <taxon>Corynebacteriaceae</taxon>
        <taxon>Corynebacterium</taxon>
    </lineage>
</organism>
<dbReference type="PANTHER" id="PTHR42781:SF4">
    <property type="entry name" value="SPERMIDINE_PUTRESCINE IMPORT ATP-BINDING PROTEIN POTA"/>
    <property type="match status" value="1"/>
</dbReference>
<dbReference type="AlphaFoldDB" id="A0A3G6IU06"/>
<evidence type="ECO:0000259" key="5">
    <source>
        <dbReference type="PROSITE" id="PS50893"/>
    </source>
</evidence>
<dbReference type="InterPro" id="IPR003593">
    <property type="entry name" value="AAA+_ATPase"/>
</dbReference>
<reference evidence="6 7" key="1">
    <citation type="submission" date="2018-11" db="EMBL/GenBank/DDBJ databases">
        <authorList>
            <person name="Kleinhagauer T."/>
            <person name="Glaeser S.P."/>
            <person name="Spergser J."/>
            <person name="Ruckert C."/>
            <person name="Kaempfer P."/>
            <person name="Busse H.-J."/>
        </authorList>
    </citation>
    <scope>NUCLEOTIDE SEQUENCE [LARGE SCALE GENOMIC DNA]</scope>
    <source>
        <strain evidence="6 7">812CH</strain>
    </source>
</reference>
<dbReference type="OrthoDB" id="9802264at2"/>
<dbReference type="InterPro" id="IPR003439">
    <property type="entry name" value="ABC_transporter-like_ATP-bd"/>
</dbReference>
<feature type="domain" description="ABC transporter" evidence="5">
    <location>
        <begin position="6"/>
        <end position="236"/>
    </location>
</feature>
<keyword evidence="2" id="KW-0547">Nucleotide-binding</keyword>
<dbReference type="GO" id="GO:0016887">
    <property type="term" value="F:ATP hydrolysis activity"/>
    <property type="evidence" value="ECO:0007669"/>
    <property type="project" value="InterPro"/>
</dbReference>
<keyword evidence="3 6" id="KW-0067">ATP-binding</keyword>
<protein>
    <recommendedName>
        <fullName evidence="4">ABC-type quaternary amine transporter</fullName>
        <ecNumber evidence="4">7.6.2.9</ecNumber>
    </recommendedName>
</protein>
<dbReference type="EC" id="7.6.2.9" evidence="4"/>
<dbReference type="Gene3D" id="3.40.50.300">
    <property type="entry name" value="P-loop containing nucleotide triphosphate hydrolases"/>
    <property type="match status" value="1"/>
</dbReference>
<dbReference type="GO" id="GO:0015418">
    <property type="term" value="F:ABC-type quaternary ammonium compound transporting activity"/>
    <property type="evidence" value="ECO:0007669"/>
    <property type="project" value="UniProtKB-EC"/>
</dbReference>
<keyword evidence="6" id="KW-0378">Hydrolase</keyword>
<dbReference type="FunFam" id="3.40.50.300:FF:000425">
    <property type="entry name" value="Probable ABC transporter, ATP-binding subunit"/>
    <property type="match status" value="1"/>
</dbReference>
<dbReference type="EMBL" id="CP033898">
    <property type="protein sequence ID" value="AZA09047.1"/>
    <property type="molecule type" value="Genomic_DNA"/>
</dbReference>
<dbReference type="InterPro" id="IPR017871">
    <property type="entry name" value="ABC_transporter-like_CS"/>
</dbReference>
<dbReference type="SUPFAM" id="SSF52540">
    <property type="entry name" value="P-loop containing nucleoside triphosphate hydrolases"/>
    <property type="match status" value="1"/>
</dbReference>
<dbReference type="GO" id="GO:0005524">
    <property type="term" value="F:ATP binding"/>
    <property type="evidence" value="ECO:0007669"/>
    <property type="project" value="UniProtKB-KW"/>
</dbReference>
<keyword evidence="7" id="KW-1185">Reference proteome</keyword>
<evidence type="ECO:0000313" key="7">
    <source>
        <dbReference type="Proteomes" id="UP000271426"/>
    </source>
</evidence>
<sequence>MSEPNIALKQIHKHFGDRQVLNNLDFTIGHAELVALLGPSGCGKSTTLKILAGLESPDAGRVEVGGKDITNLATRKRNMGIVFQAYSLFPHMTALDNIAYGLKIRKVKGATRRKRAEDLLELVGLGSHGDKFPAQLSGGQQQRVALARALSLEPEVLLLDEPLSALDAQVRGQLRDEIRRLQLSQGISTLLVTHDQEEALVMADRVGVMNEGKIVQISSPEELYQQPQSAFVSQFVGVTNRIPGQMRRGGIEILGRVCSVVNSDEVDSNKGIGMALVRPEDLDVCPATDGDMKVMGKQLRGTFSALHVASTRTPGTIRIDMPTRRAQNIAVGEFVDVHLSRSEVVVDAIRPEELRELDALASTKNTGLSGYNKAGV</sequence>
<accession>A0A3G6IU06</accession>
<evidence type="ECO:0000256" key="2">
    <source>
        <dbReference type="ARBA" id="ARBA00022741"/>
    </source>
</evidence>
<dbReference type="InterPro" id="IPR050093">
    <property type="entry name" value="ABC_SmlMolc_Importer"/>
</dbReference>
<gene>
    <name evidence="6" type="primary">cysA1</name>
    <name evidence="6" type="ORF">CPPEL_04600</name>
</gene>
<proteinExistence type="predicted"/>
<dbReference type="Pfam" id="PF00005">
    <property type="entry name" value="ABC_tran"/>
    <property type="match status" value="1"/>
</dbReference>